<organism evidence="1 2">
    <name type="scientific">Aquarana catesbeiana</name>
    <name type="common">American bullfrog</name>
    <name type="synonym">Rana catesbeiana</name>
    <dbReference type="NCBI Taxonomy" id="8400"/>
    <lineage>
        <taxon>Eukaryota</taxon>
        <taxon>Metazoa</taxon>
        <taxon>Chordata</taxon>
        <taxon>Craniata</taxon>
        <taxon>Vertebrata</taxon>
        <taxon>Euteleostomi</taxon>
        <taxon>Amphibia</taxon>
        <taxon>Batrachia</taxon>
        <taxon>Anura</taxon>
        <taxon>Neobatrachia</taxon>
        <taxon>Ranoidea</taxon>
        <taxon>Ranidae</taxon>
        <taxon>Aquarana</taxon>
    </lineage>
</organism>
<name>A0A2G9RM97_AQUCT</name>
<evidence type="ECO:0000313" key="2">
    <source>
        <dbReference type="Proteomes" id="UP000228934"/>
    </source>
</evidence>
<protein>
    <submittedName>
        <fullName evidence="1">Uncharacterized protein</fullName>
    </submittedName>
</protein>
<dbReference type="AlphaFoldDB" id="A0A2G9RM97"/>
<accession>A0A2G9RM97</accession>
<dbReference type="OrthoDB" id="2538017at2759"/>
<dbReference type="EMBL" id="KV936608">
    <property type="protein sequence ID" value="PIO29029.1"/>
    <property type="molecule type" value="Genomic_DNA"/>
</dbReference>
<proteinExistence type="predicted"/>
<reference evidence="2" key="1">
    <citation type="journal article" date="2017" name="Nat. Commun.">
        <title>The North American bullfrog draft genome provides insight into hormonal regulation of long noncoding RNA.</title>
        <authorList>
            <person name="Hammond S.A."/>
            <person name="Warren R.L."/>
            <person name="Vandervalk B.P."/>
            <person name="Kucuk E."/>
            <person name="Khan H."/>
            <person name="Gibb E.A."/>
            <person name="Pandoh P."/>
            <person name="Kirk H."/>
            <person name="Zhao Y."/>
            <person name="Jones M."/>
            <person name="Mungall A.J."/>
            <person name="Coope R."/>
            <person name="Pleasance S."/>
            <person name="Moore R.A."/>
            <person name="Holt R.A."/>
            <person name="Round J.M."/>
            <person name="Ohora S."/>
            <person name="Walle B.V."/>
            <person name="Veldhoen N."/>
            <person name="Helbing C.C."/>
            <person name="Birol I."/>
        </authorList>
    </citation>
    <scope>NUCLEOTIDE SEQUENCE [LARGE SCALE GENOMIC DNA]</scope>
</reference>
<dbReference type="Proteomes" id="UP000228934">
    <property type="component" value="Unassembled WGS sequence"/>
</dbReference>
<evidence type="ECO:0000313" key="1">
    <source>
        <dbReference type="EMBL" id="PIO29029.1"/>
    </source>
</evidence>
<keyword evidence="2" id="KW-1185">Reference proteome</keyword>
<gene>
    <name evidence="1" type="ORF">AB205_0208120</name>
</gene>
<sequence>MMDLISPSSTGIQKPLGYTKPSEVWVTSALKI</sequence>